<dbReference type="GO" id="GO:0016740">
    <property type="term" value="F:transferase activity"/>
    <property type="evidence" value="ECO:0007669"/>
    <property type="project" value="UniProtKB-KW"/>
</dbReference>
<reference evidence="2 3" key="1">
    <citation type="submission" date="2017-03" db="EMBL/GenBank/DDBJ databases">
        <title>Genome sequence of Paracoccus contaminans isolated from a water microcosm.</title>
        <authorList>
            <person name="Aurass P."/>
            <person name="Karste S."/>
            <person name="Trost E."/>
            <person name="Glaeser S.P."/>
            <person name="Kaempfer P."/>
            <person name="Flieger A."/>
        </authorList>
    </citation>
    <scope>NUCLEOTIDE SEQUENCE [LARGE SCALE GENOMIC DNA]</scope>
    <source>
        <strain evidence="3">RKI 16-01929T\LMG 29738T\CCM 8701T\CIP 111112T</strain>
    </source>
</reference>
<dbReference type="Pfam" id="PF10090">
    <property type="entry name" value="HPTransfase"/>
    <property type="match status" value="1"/>
</dbReference>
<evidence type="ECO:0000313" key="3">
    <source>
        <dbReference type="Proteomes" id="UP000193017"/>
    </source>
</evidence>
<dbReference type="EMBL" id="CP020612">
    <property type="protein sequence ID" value="ARJ70192.1"/>
    <property type="molecule type" value="Genomic_DNA"/>
</dbReference>
<dbReference type="Proteomes" id="UP000193017">
    <property type="component" value="Chromosome"/>
</dbReference>
<dbReference type="Gene3D" id="3.30.565.10">
    <property type="entry name" value="Histidine kinase-like ATPase, C-terminal domain"/>
    <property type="match status" value="1"/>
</dbReference>
<name>A0A1W6CZA7_9RHOB</name>
<organism evidence="2 3">
    <name type="scientific">Paracoccus contaminans</name>
    <dbReference type="NCBI Taxonomy" id="1945662"/>
    <lineage>
        <taxon>Bacteria</taxon>
        <taxon>Pseudomonadati</taxon>
        <taxon>Pseudomonadota</taxon>
        <taxon>Alphaproteobacteria</taxon>
        <taxon>Rhodobacterales</taxon>
        <taxon>Paracoccaceae</taxon>
        <taxon>Paracoccus</taxon>
    </lineage>
</organism>
<feature type="domain" description="Histidine phosphotransferase ChpT C-terminal" evidence="1">
    <location>
        <begin position="93"/>
        <end position="210"/>
    </location>
</feature>
<dbReference type="InterPro" id="IPR036890">
    <property type="entry name" value="HATPase_C_sf"/>
</dbReference>
<protein>
    <submittedName>
        <fullName evidence="2">Histidine phosphotransferase</fullName>
    </submittedName>
</protein>
<dbReference type="KEGG" id="pcon:B0A89_11720"/>
<evidence type="ECO:0000259" key="1">
    <source>
        <dbReference type="Pfam" id="PF10090"/>
    </source>
</evidence>
<keyword evidence="2" id="KW-0808">Transferase</keyword>
<proteinExistence type="predicted"/>
<sequence>MTFSTMTNGAPTDADPADLASLVAARLCHDLVSPLGAIGNGVELLEMSGAYPGVSTSPELTLIADSISAARARVRFYRSAFGHAPADQRAGVGEIAQLMQDFTAGSRLRVEVDGKGDLSRAEARMLLLSLMCFDSAMPWGGRVIVCRTGHGWRIVGEASRTRISTDLWRWLSGAPQANGTLPAPSDVHFAILGALAMREERTIAWELDATGAEISF</sequence>
<accession>A0A1W6CZA7</accession>
<dbReference type="InterPro" id="IPR018762">
    <property type="entry name" value="ChpT_C"/>
</dbReference>
<dbReference type="STRING" id="1945662.B0A89_11720"/>
<evidence type="ECO:0000313" key="2">
    <source>
        <dbReference type="EMBL" id="ARJ70192.1"/>
    </source>
</evidence>
<gene>
    <name evidence="2" type="ORF">B0A89_11720</name>
</gene>
<dbReference type="Gene3D" id="1.10.287.130">
    <property type="match status" value="1"/>
</dbReference>
<dbReference type="OrthoDB" id="9803702at2"/>
<dbReference type="AlphaFoldDB" id="A0A1W6CZA7"/>
<keyword evidence="3" id="KW-1185">Reference proteome</keyword>
<dbReference type="RefSeq" id="WP_085378308.1">
    <property type="nucleotide sequence ID" value="NZ_CP020612.1"/>
</dbReference>